<protein>
    <submittedName>
        <fullName evidence="2">AmmeMemoRadiSam system protein A</fullName>
    </submittedName>
</protein>
<dbReference type="InterPro" id="IPR036071">
    <property type="entry name" value="AMMECR1_dom_sf"/>
</dbReference>
<dbReference type="Gene3D" id="3.30.1490.150">
    <property type="entry name" value="Hypothetical protein ph0010, domain 2"/>
    <property type="match status" value="1"/>
</dbReference>
<dbReference type="InterPro" id="IPR027623">
    <property type="entry name" value="AmmeMemoSam_A"/>
</dbReference>
<organism evidence="2 3">
    <name type="scientific">Methylococcus capsulatus</name>
    <dbReference type="NCBI Taxonomy" id="414"/>
    <lineage>
        <taxon>Bacteria</taxon>
        <taxon>Pseudomonadati</taxon>
        <taxon>Pseudomonadota</taxon>
        <taxon>Gammaproteobacteria</taxon>
        <taxon>Methylococcales</taxon>
        <taxon>Methylococcaceae</taxon>
        <taxon>Methylococcus</taxon>
    </lineage>
</organism>
<accession>A0ABZ2F9U3</accession>
<dbReference type="EMBL" id="CP104311">
    <property type="protein sequence ID" value="WWF03154.1"/>
    <property type="molecule type" value="Genomic_DNA"/>
</dbReference>
<gene>
    <name evidence="2" type="primary">amrA</name>
    <name evidence="2" type="ORF">N4J17_05925</name>
</gene>
<dbReference type="InterPro" id="IPR002733">
    <property type="entry name" value="AMMECR1_domain"/>
</dbReference>
<evidence type="ECO:0000259" key="1">
    <source>
        <dbReference type="PROSITE" id="PS51112"/>
    </source>
</evidence>
<evidence type="ECO:0000313" key="3">
    <source>
        <dbReference type="Proteomes" id="UP001359308"/>
    </source>
</evidence>
<dbReference type="SUPFAM" id="SSF143447">
    <property type="entry name" value="AMMECR1-like"/>
    <property type="match status" value="1"/>
</dbReference>
<evidence type="ECO:0000313" key="2">
    <source>
        <dbReference type="EMBL" id="WWF03154.1"/>
    </source>
</evidence>
<name>A0ABZ2F9U3_METCP</name>
<dbReference type="InterPro" id="IPR027485">
    <property type="entry name" value="AMMECR1_N"/>
</dbReference>
<dbReference type="PANTHER" id="PTHR13016:SF0">
    <property type="entry name" value="AMME SYNDROME CANDIDATE GENE 1 PROTEIN"/>
    <property type="match status" value="1"/>
</dbReference>
<reference evidence="2 3" key="1">
    <citation type="submission" date="2022-09" db="EMBL/GenBank/DDBJ databases">
        <authorList>
            <person name="Giprobiosintez L."/>
        </authorList>
    </citation>
    <scope>NUCLEOTIDE SEQUENCE [LARGE SCALE GENOMIC DNA]</scope>
    <source>
        <strain evidence="3">VKPM-B-12549 (GBS-15)</strain>
    </source>
</reference>
<dbReference type="NCBIfam" id="TIGR00296">
    <property type="entry name" value="TIGR00296 family protein"/>
    <property type="match status" value="1"/>
</dbReference>
<keyword evidence="3" id="KW-1185">Reference proteome</keyword>
<feature type="domain" description="AMMECR1" evidence="1">
    <location>
        <begin position="13"/>
        <end position="192"/>
    </location>
</feature>
<dbReference type="Pfam" id="PF01871">
    <property type="entry name" value="AMMECR1"/>
    <property type="match status" value="1"/>
</dbReference>
<dbReference type="PANTHER" id="PTHR13016">
    <property type="entry name" value="AMMECR1 HOMOLOG"/>
    <property type="match status" value="1"/>
</dbReference>
<dbReference type="Proteomes" id="UP001359308">
    <property type="component" value="Chromosome"/>
</dbReference>
<sequence>MSSNQGTCPLEPGHRRYLLDLARASIRHGLTTGCPLPVELADLPPQLMERRATFVTLKKGDALRGCIGCLEAIKPLAVDVADNAFSAAFRDPRFPPVTAEEVDALALHISLLTPPQPMSFSSERDLIRQLKPGVDGLILQEGPLRGTFLPSVWEALPRPAAFLRQLKLKTGLPEDYWSDTLKVFRYGAETIE</sequence>
<dbReference type="NCBIfam" id="TIGR04335">
    <property type="entry name" value="AmmeMemoSam_A"/>
    <property type="match status" value="1"/>
</dbReference>
<dbReference type="RefSeq" id="WP_198322102.1">
    <property type="nucleotide sequence ID" value="NZ_CP104311.1"/>
</dbReference>
<dbReference type="InterPro" id="IPR023473">
    <property type="entry name" value="AMMECR1"/>
</dbReference>
<dbReference type="PROSITE" id="PS51112">
    <property type="entry name" value="AMMECR1"/>
    <property type="match status" value="1"/>
</dbReference>
<proteinExistence type="predicted"/>
<dbReference type="Gene3D" id="3.30.700.20">
    <property type="entry name" value="Hypothetical protein ph0010, domain 1"/>
    <property type="match status" value="1"/>
</dbReference>